<keyword evidence="1" id="KW-0812">Transmembrane</keyword>
<keyword evidence="1" id="KW-0472">Membrane</keyword>
<reference evidence="2" key="1">
    <citation type="journal article" date="2020" name="Nature">
        <title>Giant virus diversity and host interactions through global metagenomics.</title>
        <authorList>
            <person name="Schulz F."/>
            <person name="Roux S."/>
            <person name="Paez-Espino D."/>
            <person name="Jungbluth S."/>
            <person name="Walsh D.A."/>
            <person name="Denef V.J."/>
            <person name="McMahon K.D."/>
            <person name="Konstantinidis K.T."/>
            <person name="Eloe-Fadrosh E.A."/>
            <person name="Kyrpides N.C."/>
            <person name="Woyke T."/>
        </authorList>
    </citation>
    <scope>NUCLEOTIDE SEQUENCE</scope>
    <source>
        <strain evidence="2">GVMAG-M-3300023174-182</strain>
    </source>
</reference>
<evidence type="ECO:0000313" key="2">
    <source>
        <dbReference type="EMBL" id="QHT16099.1"/>
    </source>
</evidence>
<feature type="transmembrane region" description="Helical" evidence="1">
    <location>
        <begin position="105"/>
        <end position="125"/>
    </location>
</feature>
<organism evidence="2">
    <name type="scientific">viral metagenome</name>
    <dbReference type="NCBI Taxonomy" id="1070528"/>
    <lineage>
        <taxon>unclassified sequences</taxon>
        <taxon>metagenomes</taxon>
        <taxon>organismal metagenomes</taxon>
    </lineage>
</organism>
<accession>A0A6C0DJK3</accession>
<evidence type="ECO:0000256" key="1">
    <source>
        <dbReference type="SAM" id="Phobius"/>
    </source>
</evidence>
<dbReference type="AlphaFoldDB" id="A0A6C0DJK3"/>
<sequence>MAEIKLSSIIKNNITPRITLVAQSSFDFSLSTIENVIKEIKIQSKHIVLQIIAVTLNTFSPCGPNCPKACGTATINHKQNIAKYKRIINIKVLPLSKSFIDSNEYFIELFVIYIYYILYNIFIIMDSDSKLLLQNIGIHFTELSDLESVMIPREQFLSEEKYNQVKNAIPKLKKKFSSSFMTSLQKKAELCQKWPLLNLVRQILSVYNYHLQPIRKCDGYTPEGVKKYKRFFKIVKKI</sequence>
<name>A0A6C0DJK3_9ZZZZ</name>
<keyword evidence="1" id="KW-1133">Transmembrane helix</keyword>
<protein>
    <submittedName>
        <fullName evidence="2">Uncharacterized protein</fullName>
    </submittedName>
</protein>
<dbReference type="EMBL" id="MN739615">
    <property type="protein sequence ID" value="QHT16099.1"/>
    <property type="molecule type" value="Genomic_DNA"/>
</dbReference>
<proteinExistence type="predicted"/>